<sequence>MAPRGPGYEIKGISLGHVLCVRAVPALLSTHGGSAQCSSKTCSLLVPLGHLSHCRTKCLFPKRDSPTLKPLQTPSSLCSCQLSVLPPIQAVALIGIGNPCLRKYPLNHSTNGVCCPLTEEPMDPKEQWEYAKGTPVCPSRCPAQELLGGPWWSKALPELARLPAWLFHTVLTCELLNPGVSIFTHHRLCVLN</sequence>
<protein>
    <submittedName>
        <fullName evidence="1">Uncharacterized protein</fullName>
    </submittedName>
</protein>
<reference evidence="1 2" key="1">
    <citation type="submission" date="2023-05" db="EMBL/GenBank/DDBJ databases">
        <title>B98-5 Cell Line De Novo Hybrid Assembly: An Optical Mapping Approach.</title>
        <authorList>
            <person name="Kananen K."/>
            <person name="Auerbach J.A."/>
            <person name="Kautto E."/>
            <person name="Blachly J.S."/>
        </authorList>
    </citation>
    <scope>NUCLEOTIDE SEQUENCE [LARGE SCALE GENOMIC DNA]</scope>
    <source>
        <strain evidence="1">B95-8</strain>
        <tissue evidence="1">Cell line</tissue>
    </source>
</reference>
<organism evidence="1 2">
    <name type="scientific">Saguinus oedipus</name>
    <name type="common">Cotton-top tamarin</name>
    <name type="synonym">Oedipomidas oedipus</name>
    <dbReference type="NCBI Taxonomy" id="9490"/>
    <lineage>
        <taxon>Eukaryota</taxon>
        <taxon>Metazoa</taxon>
        <taxon>Chordata</taxon>
        <taxon>Craniata</taxon>
        <taxon>Vertebrata</taxon>
        <taxon>Euteleostomi</taxon>
        <taxon>Mammalia</taxon>
        <taxon>Eutheria</taxon>
        <taxon>Euarchontoglires</taxon>
        <taxon>Primates</taxon>
        <taxon>Haplorrhini</taxon>
        <taxon>Platyrrhini</taxon>
        <taxon>Cebidae</taxon>
        <taxon>Callitrichinae</taxon>
        <taxon>Saguinus</taxon>
    </lineage>
</organism>
<comment type="caution">
    <text evidence="1">The sequence shown here is derived from an EMBL/GenBank/DDBJ whole genome shotgun (WGS) entry which is preliminary data.</text>
</comment>
<name>A0ABQ9VFP8_SAGOE</name>
<accession>A0ABQ9VFP8</accession>
<gene>
    <name evidence="1" type="ORF">P7K49_012874</name>
</gene>
<dbReference type="EMBL" id="JASSZA010000006">
    <property type="protein sequence ID" value="KAK2107709.1"/>
    <property type="molecule type" value="Genomic_DNA"/>
</dbReference>
<feature type="non-terminal residue" evidence="1">
    <location>
        <position position="192"/>
    </location>
</feature>
<evidence type="ECO:0000313" key="2">
    <source>
        <dbReference type="Proteomes" id="UP001266305"/>
    </source>
</evidence>
<evidence type="ECO:0000313" key="1">
    <source>
        <dbReference type="EMBL" id="KAK2107709.1"/>
    </source>
</evidence>
<dbReference type="Proteomes" id="UP001266305">
    <property type="component" value="Unassembled WGS sequence"/>
</dbReference>
<proteinExistence type="predicted"/>
<keyword evidence="2" id="KW-1185">Reference proteome</keyword>